<keyword evidence="3" id="KW-1185">Reference proteome</keyword>
<gene>
    <name evidence="2" type="ORF">OXX778_LOCUS1772</name>
</gene>
<comment type="caution">
    <text evidence="2">The sequence shown here is derived from an EMBL/GenBank/DDBJ whole genome shotgun (WGS) entry which is preliminary data.</text>
</comment>
<dbReference type="InterPro" id="IPR005135">
    <property type="entry name" value="Endo/exonuclease/phosphatase"/>
</dbReference>
<dbReference type="SUPFAM" id="SSF56219">
    <property type="entry name" value="DNase I-like"/>
    <property type="match status" value="1"/>
</dbReference>
<dbReference type="SUPFAM" id="SSF56672">
    <property type="entry name" value="DNA/RNA polymerases"/>
    <property type="match status" value="1"/>
</dbReference>
<feature type="domain" description="Reverse transcriptase" evidence="1">
    <location>
        <begin position="472"/>
        <end position="736"/>
    </location>
</feature>
<proteinExistence type="predicted"/>
<dbReference type="GO" id="GO:0003824">
    <property type="term" value="F:catalytic activity"/>
    <property type="evidence" value="ECO:0007669"/>
    <property type="project" value="InterPro"/>
</dbReference>
<dbReference type="Gene3D" id="3.60.10.10">
    <property type="entry name" value="Endonuclease/exonuclease/phosphatase"/>
    <property type="match status" value="1"/>
</dbReference>
<dbReference type="InterPro" id="IPR036691">
    <property type="entry name" value="Endo/exonu/phosph_ase_sf"/>
</dbReference>
<dbReference type="Proteomes" id="UP000663879">
    <property type="component" value="Unassembled WGS sequence"/>
</dbReference>
<dbReference type="OrthoDB" id="416454at2759"/>
<dbReference type="Pfam" id="PF00078">
    <property type="entry name" value="RVT_1"/>
    <property type="match status" value="1"/>
</dbReference>
<name>A0A813M662_9BILA</name>
<dbReference type="InterPro" id="IPR043502">
    <property type="entry name" value="DNA/RNA_pol_sf"/>
</dbReference>
<organism evidence="2 3">
    <name type="scientific">Brachionus calyciflorus</name>
    <dbReference type="NCBI Taxonomy" id="104777"/>
    <lineage>
        <taxon>Eukaryota</taxon>
        <taxon>Metazoa</taxon>
        <taxon>Spiralia</taxon>
        <taxon>Gnathifera</taxon>
        <taxon>Rotifera</taxon>
        <taxon>Eurotatoria</taxon>
        <taxon>Monogononta</taxon>
        <taxon>Pseudotrocha</taxon>
        <taxon>Ploima</taxon>
        <taxon>Brachionidae</taxon>
        <taxon>Brachionus</taxon>
    </lineage>
</organism>
<accession>A0A813M662</accession>
<protein>
    <recommendedName>
        <fullName evidence="1">Reverse transcriptase domain-containing protein</fullName>
    </recommendedName>
</protein>
<dbReference type="CDD" id="cd01650">
    <property type="entry name" value="RT_nLTR_like"/>
    <property type="match status" value="1"/>
</dbReference>
<sequence>MDIFESELTIDKPDVALITETWFRESSLTNINGYTLFKTNRPSRGGGVCIYVREGLEVFEASVPELNDAFVEHVWCTIKNGEDKILVGCFYRPPNSSNETNVRINLLLSEASKLISNNRFTSLLVCGDFNFPAIKWSKNSYPEIIPFDNQSQMFVETLYDGFLNQMVHNNTFQVSDNETSNILDLVITSCKERVSEIVHKPVLGISSRGHHILSFDFSTEASSTRSFDNRQFDYSKGNYRLFAERLNELDWKTLFENKTVDECYQLFIDIYNDLCKQFIQIKRIHVSKKLKWLSSTSKRLIREKKNTWFKYLSSRKDVRILQKFIELKKSVNNNIKADLKRFEVDLVTKSKKNPKLFYSYVNSKLLVKNQIKEIAGVDGTATSDPNEICEILNRQFDSVFTKNENDSMPEMADRTDRTLTIDPYDIFSIENIKKELKDLDGYKSMGPDLVNPMVLKETAEAVAVPLSLLFIKSFTSGTIPSLWKEANVTPLFKKGSKLLASNYRPVSLTSIPCKLMEKLIKKPMLDHLISNSLISIRQHGFMPNKSCVTNLLEFIDLVTEAFNNRSPLDIIYLDFAKAFDTVPLKRLLYKLKKYGFDENLVKWIAGFLTGRKQRVVLGNSSSCWSNVSSGVPQGSVLGPLLFVIYINDITDNLKSPHCLFADDTKLASVLDDISKNKILQDDLAAINKWTMDWLIMLNEDKCKVLHCGSDNPLNEYRLNDQTLTKSDLEKDLGILVSSDLKWSSQINSAINKANSMLGLIKRTFKFQNKESICRLYKTFVRPHLEYGVSIWSPNLKKDINAIESVQRRATKLIPGFRKLNYKERLVRTKLMSLETRRLRGDLIQFFKYVNGLDQINWYNRVIFKSDSANGLRQSARGHEFTIERQLVKNCNQRHNFFTNRVSCVWNRLPKEALNSNSLNVFKNNLDKIDLESYHNGA</sequence>
<dbReference type="Pfam" id="PF14529">
    <property type="entry name" value="Exo_endo_phos_2"/>
    <property type="match status" value="1"/>
</dbReference>
<dbReference type="AlphaFoldDB" id="A0A813M662"/>
<evidence type="ECO:0000313" key="2">
    <source>
        <dbReference type="EMBL" id="CAF0717024.1"/>
    </source>
</evidence>
<evidence type="ECO:0000259" key="1">
    <source>
        <dbReference type="PROSITE" id="PS50878"/>
    </source>
</evidence>
<evidence type="ECO:0000313" key="3">
    <source>
        <dbReference type="Proteomes" id="UP000663879"/>
    </source>
</evidence>
<dbReference type="PANTHER" id="PTHR33332">
    <property type="entry name" value="REVERSE TRANSCRIPTASE DOMAIN-CONTAINING PROTEIN"/>
    <property type="match status" value="1"/>
</dbReference>
<dbReference type="PRINTS" id="PR01345">
    <property type="entry name" value="CERVTRCPTASE"/>
</dbReference>
<dbReference type="EMBL" id="CAJNOC010000122">
    <property type="protein sequence ID" value="CAF0717024.1"/>
    <property type="molecule type" value="Genomic_DNA"/>
</dbReference>
<reference evidence="2" key="1">
    <citation type="submission" date="2021-02" db="EMBL/GenBank/DDBJ databases">
        <authorList>
            <person name="Nowell W R."/>
        </authorList>
    </citation>
    <scope>NUCLEOTIDE SEQUENCE</scope>
    <source>
        <strain evidence="2">Ploen Becks lab</strain>
    </source>
</reference>
<dbReference type="InterPro" id="IPR000477">
    <property type="entry name" value="RT_dom"/>
</dbReference>
<dbReference type="PROSITE" id="PS50878">
    <property type="entry name" value="RT_POL"/>
    <property type="match status" value="1"/>
</dbReference>